<keyword evidence="3" id="KW-1185">Reference proteome</keyword>
<sequence>MYSRHDFVPINGRGMMTSNGCSHESPAGQIVQAPQPMRMPPPPTSRPREIPSSQSLRYQRASPGPVSSMTQHLLSSSAVQAELVRTIQEDRISWQEVRGELKSHIAGIEERLPTDTGSLCAILHDVRFSLDKWASYQDARDQNVDAKMQSLSAGIDDLKAQLSTATLISERRFAVLTAVIDQHLKDLHVCSQKELHSSPSDLKEDIENLERNEVKTEPELR</sequence>
<accession>A0A0F7ZQR2</accession>
<name>A0A0F7ZQR2_9HYPO</name>
<feature type="region of interest" description="Disordered" evidence="1">
    <location>
        <begin position="196"/>
        <end position="221"/>
    </location>
</feature>
<dbReference type="AlphaFoldDB" id="A0A0F7ZQR2"/>
<dbReference type="EMBL" id="KQ030936">
    <property type="protein sequence ID" value="KJZ68308.1"/>
    <property type="molecule type" value="Genomic_DNA"/>
</dbReference>
<gene>
    <name evidence="2" type="ORF">HIM_12299</name>
</gene>
<feature type="region of interest" description="Disordered" evidence="1">
    <location>
        <begin position="1"/>
        <end position="69"/>
    </location>
</feature>
<protein>
    <submittedName>
        <fullName evidence="2">Uncharacterized protein</fullName>
    </submittedName>
</protein>
<evidence type="ECO:0000256" key="1">
    <source>
        <dbReference type="SAM" id="MobiDB-lite"/>
    </source>
</evidence>
<evidence type="ECO:0000313" key="2">
    <source>
        <dbReference type="EMBL" id="KJZ68308.1"/>
    </source>
</evidence>
<proteinExistence type="predicted"/>
<organism evidence="2 3">
    <name type="scientific">Hirsutella minnesotensis 3608</name>
    <dbReference type="NCBI Taxonomy" id="1043627"/>
    <lineage>
        <taxon>Eukaryota</taxon>
        <taxon>Fungi</taxon>
        <taxon>Dikarya</taxon>
        <taxon>Ascomycota</taxon>
        <taxon>Pezizomycotina</taxon>
        <taxon>Sordariomycetes</taxon>
        <taxon>Hypocreomycetidae</taxon>
        <taxon>Hypocreales</taxon>
        <taxon>Ophiocordycipitaceae</taxon>
        <taxon>Hirsutella</taxon>
    </lineage>
</organism>
<evidence type="ECO:0000313" key="3">
    <source>
        <dbReference type="Proteomes" id="UP000054481"/>
    </source>
</evidence>
<reference evidence="2 3" key="1">
    <citation type="journal article" date="2014" name="Genome Biol. Evol.">
        <title>Comparative genomics and transcriptomics analyses reveal divergent lifestyle features of nematode endoparasitic fungus Hirsutella minnesotensis.</title>
        <authorList>
            <person name="Lai Y."/>
            <person name="Liu K."/>
            <person name="Zhang X."/>
            <person name="Zhang X."/>
            <person name="Li K."/>
            <person name="Wang N."/>
            <person name="Shu C."/>
            <person name="Wu Y."/>
            <person name="Wang C."/>
            <person name="Bushley K.E."/>
            <person name="Xiang M."/>
            <person name="Liu X."/>
        </authorList>
    </citation>
    <scope>NUCLEOTIDE SEQUENCE [LARGE SCALE GENOMIC DNA]</scope>
    <source>
        <strain evidence="2 3">3608</strain>
    </source>
</reference>
<dbReference type="Proteomes" id="UP000054481">
    <property type="component" value="Unassembled WGS sequence"/>
</dbReference>